<keyword evidence="3" id="KW-1185">Reference proteome</keyword>
<evidence type="ECO:0000313" key="3">
    <source>
        <dbReference type="Proteomes" id="UP000215931"/>
    </source>
</evidence>
<dbReference type="Gene3D" id="2.40.100.20">
    <property type="match status" value="1"/>
</dbReference>
<organism evidence="2 3">
    <name type="scientific">Mesorhizobium wenxiniae</name>
    <dbReference type="NCBI Taxonomy" id="2014805"/>
    <lineage>
        <taxon>Bacteria</taxon>
        <taxon>Pseudomonadati</taxon>
        <taxon>Pseudomonadota</taxon>
        <taxon>Alphaproteobacteria</taxon>
        <taxon>Hyphomicrobiales</taxon>
        <taxon>Phyllobacteriaceae</taxon>
        <taxon>Mesorhizobium</taxon>
    </lineage>
</organism>
<dbReference type="Pfam" id="PF18050">
    <property type="entry name" value="Cyclophil_like2"/>
    <property type="match status" value="1"/>
</dbReference>
<accession>A0A271KJ60</accession>
<dbReference type="OrthoDB" id="5298378at2"/>
<protein>
    <submittedName>
        <fullName evidence="2">MFS transporter</fullName>
    </submittedName>
</protein>
<dbReference type="InterPro" id="IPR029000">
    <property type="entry name" value="Cyclophilin-like_dom_sf"/>
</dbReference>
<dbReference type="InterPro" id="IPR041183">
    <property type="entry name" value="Cyclophilin-like"/>
</dbReference>
<gene>
    <name evidence="2" type="ORF">CIT31_13160</name>
</gene>
<feature type="domain" description="Cyclophilin-like" evidence="1">
    <location>
        <begin position="56"/>
        <end position="162"/>
    </location>
</feature>
<dbReference type="EMBL" id="NPKH01000020">
    <property type="protein sequence ID" value="PAP95039.1"/>
    <property type="molecule type" value="Genomic_DNA"/>
</dbReference>
<name>A0A271KJ60_9HYPH</name>
<reference evidence="2 3" key="1">
    <citation type="submission" date="2017-08" db="EMBL/GenBank/DDBJ databases">
        <title>Mesorhizobium wenxinae sp. nov., a novel rhizobial species isolated from root nodules of chickpea (Cicer arietinum L.).</title>
        <authorList>
            <person name="Zhang J."/>
        </authorList>
    </citation>
    <scope>NUCLEOTIDE SEQUENCE [LARGE SCALE GENOMIC DNA]</scope>
    <source>
        <strain evidence="3">WYCCWR 10019</strain>
    </source>
</reference>
<proteinExistence type="predicted"/>
<comment type="caution">
    <text evidence="2">The sequence shown here is derived from an EMBL/GenBank/DDBJ whole genome shotgun (WGS) entry which is preliminary data.</text>
</comment>
<sequence length="166" mass="18626">MARSSEVSANDDKHSALTRRTLLGAVLATAVLPRLAYGQQGRDPASQELTDMRISMTFDGRTMTATLYDNPSARDFFSMAPLDLTIEDFSNNEKIAHLPRKLTEEGSGPFGNERPYDLCYFIPWGNLAMFYADYRHPGLITLGRFDEGYEALHVRGEFPLRVEAIS</sequence>
<evidence type="ECO:0000313" key="2">
    <source>
        <dbReference type="EMBL" id="PAP95039.1"/>
    </source>
</evidence>
<evidence type="ECO:0000259" key="1">
    <source>
        <dbReference type="Pfam" id="PF18050"/>
    </source>
</evidence>
<dbReference type="RefSeq" id="WP_095518931.1">
    <property type="nucleotide sequence ID" value="NZ_NPKH01000020.1"/>
</dbReference>
<dbReference type="AlphaFoldDB" id="A0A271KJ60"/>
<dbReference type="Proteomes" id="UP000215931">
    <property type="component" value="Unassembled WGS sequence"/>
</dbReference>
<dbReference type="SUPFAM" id="SSF50891">
    <property type="entry name" value="Cyclophilin-like"/>
    <property type="match status" value="1"/>
</dbReference>